<keyword evidence="2" id="KW-0472">Membrane</keyword>
<dbReference type="EMBL" id="JBHSBA010000014">
    <property type="protein sequence ID" value="MFC4127331.1"/>
    <property type="molecule type" value="Genomic_DNA"/>
</dbReference>
<feature type="region of interest" description="Disordered" evidence="1">
    <location>
        <begin position="40"/>
        <end position="63"/>
    </location>
</feature>
<comment type="caution">
    <text evidence="3">The sequence shown here is derived from an EMBL/GenBank/DDBJ whole genome shotgun (WGS) entry which is preliminary data.</text>
</comment>
<keyword evidence="4" id="KW-1185">Reference proteome</keyword>
<feature type="transmembrane region" description="Helical" evidence="2">
    <location>
        <begin position="7"/>
        <end position="35"/>
    </location>
</feature>
<keyword evidence="2" id="KW-0812">Transmembrane</keyword>
<accession>A0ABV8L8Y1</accession>
<sequence length="212" mass="22129">MARRQNLALAGVSMGAVFALAGVFYLALSVIVGFAPDEPDTPENTSAAENLPTEVSSTQPLGTTTDVYGGVASTLSKTATEIPWVELSVGDCVDSSAGPAAIQQAACGSINSHYKVAELASAGGHCPGDVDHQHPRTLPGGVHETLCLDIDWTVGDCIDLSGGRHVDCAADVPGRVRVLEIRHHTTDVNACTAGDRGVVYDQRRYLVCVSTR</sequence>
<keyword evidence="2" id="KW-1133">Transmembrane helix</keyword>
<evidence type="ECO:0008006" key="5">
    <source>
        <dbReference type="Google" id="ProtNLM"/>
    </source>
</evidence>
<feature type="compositionally biased region" description="Polar residues" evidence="1">
    <location>
        <begin position="42"/>
        <end position="63"/>
    </location>
</feature>
<evidence type="ECO:0000313" key="3">
    <source>
        <dbReference type="EMBL" id="MFC4127331.1"/>
    </source>
</evidence>
<dbReference type="Proteomes" id="UP001595767">
    <property type="component" value="Unassembled WGS sequence"/>
</dbReference>
<evidence type="ECO:0000313" key="4">
    <source>
        <dbReference type="Proteomes" id="UP001595767"/>
    </source>
</evidence>
<name>A0ABV8L8Y1_9NOCA</name>
<proteinExistence type="predicted"/>
<protein>
    <recommendedName>
        <fullName evidence="5">LppU protein</fullName>
    </recommendedName>
</protein>
<evidence type="ECO:0000256" key="2">
    <source>
        <dbReference type="SAM" id="Phobius"/>
    </source>
</evidence>
<evidence type="ECO:0000256" key="1">
    <source>
        <dbReference type="SAM" id="MobiDB-lite"/>
    </source>
</evidence>
<organism evidence="3 4">
    <name type="scientific">Nocardia rhizosphaerae</name>
    <dbReference type="NCBI Taxonomy" id="1691571"/>
    <lineage>
        <taxon>Bacteria</taxon>
        <taxon>Bacillati</taxon>
        <taxon>Actinomycetota</taxon>
        <taxon>Actinomycetes</taxon>
        <taxon>Mycobacteriales</taxon>
        <taxon>Nocardiaceae</taxon>
        <taxon>Nocardia</taxon>
    </lineage>
</organism>
<dbReference type="RefSeq" id="WP_378552652.1">
    <property type="nucleotide sequence ID" value="NZ_JBHSBA010000014.1"/>
</dbReference>
<reference evidence="4" key="1">
    <citation type="journal article" date="2019" name="Int. J. Syst. Evol. Microbiol.">
        <title>The Global Catalogue of Microorganisms (GCM) 10K type strain sequencing project: providing services to taxonomists for standard genome sequencing and annotation.</title>
        <authorList>
            <consortium name="The Broad Institute Genomics Platform"/>
            <consortium name="The Broad Institute Genome Sequencing Center for Infectious Disease"/>
            <person name="Wu L."/>
            <person name="Ma J."/>
        </authorList>
    </citation>
    <scope>NUCLEOTIDE SEQUENCE [LARGE SCALE GENOMIC DNA]</scope>
    <source>
        <strain evidence="4">CGMCC 4.7204</strain>
    </source>
</reference>
<gene>
    <name evidence="3" type="ORF">ACFOW8_20580</name>
</gene>